<dbReference type="HOGENOM" id="CLU_1363167_0_0_1"/>
<dbReference type="EMBL" id="AFYH01038528">
    <property type="status" value="NOT_ANNOTATED_CDS"/>
    <property type="molecule type" value="Genomic_DNA"/>
</dbReference>
<reference evidence="4" key="3">
    <citation type="submission" date="2025-09" db="UniProtKB">
        <authorList>
            <consortium name="Ensembl"/>
        </authorList>
    </citation>
    <scope>IDENTIFICATION</scope>
</reference>
<keyword evidence="5" id="KW-1185">Reference proteome</keyword>
<dbReference type="InParanoid" id="H3AZX0"/>
<organism evidence="4 5">
    <name type="scientific">Latimeria chalumnae</name>
    <name type="common">Coelacanth</name>
    <dbReference type="NCBI Taxonomy" id="7897"/>
    <lineage>
        <taxon>Eukaryota</taxon>
        <taxon>Metazoa</taxon>
        <taxon>Chordata</taxon>
        <taxon>Craniata</taxon>
        <taxon>Vertebrata</taxon>
        <taxon>Euteleostomi</taxon>
        <taxon>Coelacanthiformes</taxon>
        <taxon>Coelacanthidae</taxon>
        <taxon>Latimeria</taxon>
    </lineage>
</organism>
<evidence type="ECO:0008006" key="6">
    <source>
        <dbReference type="Google" id="ProtNLM"/>
    </source>
</evidence>
<feature type="region of interest" description="Disordered" evidence="3">
    <location>
        <begin position="74"/>
        <end position="201"/>
    </location>
</feature>
<evidence type="ECO:0000313" key="4">
    <source>
        <dbReference type="Ensembl" id="ENSLACP00000015191.1"/>
    </source>
</evidence>
<reference evidence="4" key="2">
    <citation type="submission" date="2025-08" db="UniProtKB">
        <authorList>
            <consortium name="Ensembl"/>
        </authorList>
    </citation>
    <scope>IDENTIFICATION</scope>
</reference>
<feature type="compositionally biased region" description="Low complexity" evidence="3">
    <location>
        <begin position="192"/>
        <end position="201"/>
    </location>
</feature>
<dbReference type="eggNOG" id="KOG1084">
    <property type="taxonomic scope" value="Eukaryota"/>
</dbReference>
<dbReference type="STRING" id="7897.ENSLACP00000015191"/>
<evidence type="ECO:0000313" key="5">
    <source>
        <dbReference type="Proteomes" id="UP000008672"/>
    </source>
</evidence>
<dbReference type="AlphaFoldDB" id="H3AZX0"/>
<dbReference type="GO" id="GO:0045893">
    <property type="term" value="P:positive regulation of DNA-templated transcription"/>
    <property type="evidence" value="ECO:0007669"/>
    <property type="project" value="TreeGrafter"/>
</dbReference>
<dbReference type="Proteomes" id="UP000008672">
    <property type="component" value="Unassembled WGS sequence"/>
</dbReference>
<evidence type="ECO:0000256" key="2">
    <source>
        <dbReference type="ARBA" id="ARBA00023163"/>
    </source>
</evidence>
<proteinExistence type="predicted"/>
<name>H3AZX0_LATCH</name>
<feature type="compositionally biased region" description="Basic and acidic residues" evidence="3">
    <location>
        <begin position="122"/>
        <end position="145"/>
    </location>
</feature>
<accession>H3AZX0</accession>
<dbReference type="Ensembl" id="ENSLACT00000015297.1">
    <property type="protein sequence ID" value="ENSLACP00000015191.1"/>
    <property type="gene ID" value="ENSLACG00000013373.1"/>
</dbReference>
<protein>
    <recommendedName>
        <fullName evidence="6">Mixed lineage leukemia-like protein</fullName>
    </recommendedName>
</protein>
<feature type="compositionally biased region" description="Basic and acidic residues" evidence="3">
    <location>
        <begin position="74"/>
        <end position="90"/>
    </location>
</feature>
<dbReference type="PANTHER" id="PTHR45838">
    <property type="entry name" value="HISTONE-LYSINE-N-METHYLTRANSFERASE 2 KMT2 FAMILY MEMBER"/>
    <property type="match status" value="1"/>
</dbReference>
<evidence type="ECO:0000256" key="1">
    <source>
        <dbReference type="ARBA" id="ARBA00023015"/>
    </source>
</evidence>
<evidence type="ECO:0000256" key="3">
    <source>
        <dbReference type="SAM" id="MobiDB-lite"/>
    </source>
</evidence>
<dbReference type="PANTHER" id="PTHR45838:SF2">
    <property type="entry name" value="HISTONE-LYSINE N-METHYLTRANSFERASE 2A"/>
    <property type="match status" value="1"/>
</dbReference>
<dbReference type="GO" id="GO:0042800">
    <property type="term" value="F:histone H3K4 methyltransferase activity"/>
    <property type="evidence" value="ECO:0007669"/>
    <property type="project" value="TreeGrafter"/>
</dbReference>
<reference evidence="5" key="1">
    <citation type="submission" date="2011-08" db="EMBL/GenBank/DDBJ databases">
        <title>The draft genome of Latimeria chalumnae.</title>
        <authorList>
            <person name="Di Palma F."/>
            <person name="Alfoldi J."/>
            <person name="Johnson J."/>
            <person name="Berlin A."/>
            <person name="Gnerre S."/>
            <person name="Jaffe D."/>
            <person name="MacCallum I."/>
            <person name="Young S."/>
            <person name="Walker B.J."/>
            <person name="Lander E."/>
            <person name="Lindblad-Toh K."/>
        </authorList>
    </citation>
    <scope>NUCLEOTIDE SEQUENCE [LARGE SCALE GENOMIC DNA]</scope>
    <source>
        <strain evidence="5">Wild caught</strain>
    </source>
</reference>
<feature type="region of interest" description="Disordered" evidence="3">
    <location>
        <begin position="24"/>
        <end position="56"/>
    </location>
</feature>
<dbReference type="GO" id="GO:0035097">
    <property type="term" value="C:histone methyltransferase complex"/>
    <property type="evidence" value="ECO:0007669"/>
    <property type="project" value="TreeGrafter"/>
</dbReference>
<keyword evidence="1" id="KW-0805">Transcription regulation</keyword>
<sequence length="201" mass="21948">ARSNMFFGLTPLYGVRSYGEEDIPFFSNSTGKKRGKRSAEGQVDGADDISTSSDEEEDYYYNFTRTVIASGAEDRLGSRGLFRGDERDLPRISQLDGVDDGTESDASVTPTAGKVAQMSKRGSKENGSENLELDRSEESKEKDQVTKSSSGHKSSDSKIENCLPVARVKPQGQDSLEAQDSFNTELLKADSDNNNSDDYGN</sequence>
<feature type="compositionally biased region" description="Polar residues" evidence="3">
    <location>
        <begin position="172"/>
        <end position="184"/>
    </location>
</feature>
<keyword evidence="2" id="KW-0804">Transcription</keyword>